<evidence type="ECO:0008006" key="3">
    <source>
        <dbReference type="Google" id="ProtNLM"/>
    </source>
</evidence>
<evidence type="ECO:0000313" key="1">
    <source>
        <dbReference type="EMBL" id="RPD56083.1"/>
    </source>
</evidence>
<dbReference type="EMBL" id="ML122290">
    <property type="protein sequence ID" value="RPD56083.1"/>
    <property type="molecule type" value="Genomic_DNA"/>
</dbReference>
<sequence length="160" mass="17894">MSYSEGDFTVDDTDINNIAQAWPNLAVLDLGPSGTTFDIGPPPVIVTSPGVDSLCRLTSKCKQLRSLQLPHLRLPKSVLDKLDDYPQSNHGLNSLQIYRVDVADWSQGGRLLDRFFPRLDIGRPMFQGTPGWDFLEYATFKAQCSRRVAARERDNLNRAG</sequence>
<keyword evidence="2" id="KW-1185">Reference proteome</keyword>
<name>A0A5C2RYD5_9APHY</name>
<proteinExistence type="predicted"/>
<dbReference type="AlphaFoldDB" id="A0A5C2RYD5"/>
<evidence type="ECO:0000313" key="2">
    <source>
        <dbReference type="Proteomes" id="UP000313359"/>
    </source>
</evidence>
<dbReference type="Proteomes" id="UP000313359">
    <property type="component" value="Unassembled WGS sequence"/>
</dbReference>
<dbReference type="InterPro" id="IPR032675">
    <property type="entry name" value="LRR_dom_sf"/>
</dbReference>
<reference evidence="1" key="1">
    <citation type="journal article" date="2018" name="Genome Biol. Evol.">
        <title>Genomics and development of Lentinus tigrinus, a white-rot wood-decaying mushroom with dimorphic fruiting bodies.</title>
        <authorList>
            <person name="Wu B."/>
            <person name="Xu Z."/>
            <person name="Knudson A."/>
            <person name="Carlson A."/>
            <person name="Chen N."/>
            <person name="Kovaka S."/>
            <person name="LaButti K."/>
            <person name="Lipzen A."/>
            <person name="Pennachio C."/>
            <person name="Riley R."/>
            <person name="Schakwitz W."/>
            <person name="Umezawa K."/>
            <person name="Ohm R.A."/>
            <person name="Grigoriev I.V."/>
            <person name="Nagy L.G."/>
            <person name="Gibbons J."/>
            <person name="Hibbett D."/>
        </authorList>
    </citation>
    <scope>NUCLEOTIDE SEQUENCE [LARGE SCALE GENOMIC DNA]</scope>
    <source>
        <strain evidence="1">ALCF2SS1-6</strain>
    </source>
</reference>
<dbReference type="STRING" id="1328759.A0A5C2RYD5"/>
<dbReference type="Gene3D" id="3.80.10.10">
    <property type="entry name" value="Ribonuclease Inhibitor"/>
    <property type="match status" value="1"/>
</dbReference>
<protein>
    <recommendedName>
        <fullName evidence="3">F-box domain-containing protein</fullName>
    </recommendedName>
</protein>
<gene>
    <name evidence="1" type="ORF">L227DRAFT_286068</name>
</gene>
<accession>A0A5C2RYD5</accession>
<organism evidence="1 2">
    <name type="scientific">Lentinus tigrinus ALCF2SS1-6</name>
    <dbReference type="NCBI Taxonomy" id="1328759"/>
    <lineage>
        <taxon>Eukaryota</taxon>
        <taxon>Fungi</taxon>
        <taxon>Dikarya</taxon>
        <taxon>Basidiomycota</taxon>
        <taxon>Agaricomycotina</taxon>
        <taxon>Agaricomycetes</taxon>
        <taxon>Polyporales</taxon>
        <taxon>Polyporaceae</taxon>
        <taxon>Lentinus</taxon>
    </lineage>
</organism>